<evidence type="ECO:0000313" key="5">
    <source>
        <dbReference type="Proteomes" id="UP000295302"/>
    </source>
</evidence>
<dbReference type="InterPro" id="IPR012310">
    <property type="entry name" value="DNA_ligase_ATP-dep_cent"/>
</dbReference>
<accession>A0A4R4XMG9</accession>
<name>A0A4R4XMG9_9ACTN</name>
<dbReference type="PANTHER" id="PTHR45674:SF4">
    <property type="entry name" value="DNA LIGASE 1"/>
    <property type="match status" value="1"/>
</dbReference>
<dbReference type="PROSITE" id="PS50160">
    <property type="entry name" value="DNA_LIGASE_A3"/>
    <property type="match status" value="1"/>
</dbReference>
<gene>
    <name evidence="4" type="ORF">E1286_43905</name>
</gene>
<comment type="similarity">
    <text evidence="1">Belongs to the ATP-dependent DNA ligase family.</text>
</comment>
<dbReference type="Pfam" id="PF01068">
    <property type="entry name" value="DNA_ligase_A_M"/>
    <property type="match status" value="1"/>
</dbReference>
<organism evidence="4 5">
    <name type="scientific">Nonomuraea terrae</name>
    <dbReference type="NCBI Taxonomy" id="2530383"/>
    <lineage>
        <taxon>Bacteria</taxon>
        <taxon>Bacillati</taxon>
        <taxon>Actinomycetota</taxon>
        <taxon>Actinomycetes</taxon>
        <taxon>Streptosporangiales</taxon>
        <taxon>Streptosporangiaceae</taxon>
        <taxon>Nonomuraea</taxon>
    </lineage>
</organism>
<dbReference type="InterPro" id="IPR050191">
    <property type="entry name" value="ATP-dep_DNA_ligase"/>
</dbReference>
<dbReference type="GO" id="GO:0005524">
    <property type="term" value="F:ATP binding"/>
    <property type="evidence" value="ECO:0007669"/>
    <property type="project" value="InterPro"/>
</dbReference>
<evidence type="ECO:0000313" key="4">
    <source>
        <dbReference type="EMBL" id="TDD32200.1"/>
    </source>
</evidence>
<sequence>MLAKTVNEFPLGRPGQWAYEPKLDGFRALAIIDSDRGVNLQSRRGARFNETFPEVVWAVYEHVPARTVLDGEIVRWAPTGRLDFSSLHRRNVAGRRRAATLAKTEPCHFAVFDLLRLRGHDVTGLPLRGRRALLEQLFAPLPAAGVLALGMHTLDEAKARAWYETMHVAGVEGLVMNCAGFRGDSATWFLPRSLRLVGDGSGSLRTLRVGCRRRRCAAG</sequence>
<feature type="non-terminal residue" evidence="4">
    <location>
        <position position="219"/>
    </location>
</feature>
<reference evidence="4 5" key="1">
    <citation type="submission" date="2019-03" db="EMBL/GenBank/DDBJ databases">
        <title>Draft genome sequences of novel Actinobacteria.</title>
        <authorList>
            <person name="Sahin N."/>
            <person name="Ay H."/>
            <person name="Saygin H."/>
        </authorList>
    </citation>
    <scope>NUCLEOTIDE SEQUENCE [LARGE SCALE GENOMIC DNA]</scope>
    <source>
        <strain evidence="4 5">CH32</strain>
    </source>
</reference>
<evidence type="ECO:0000256" key="1">
    <source>
        <dbReference type="ARBA" id="ARBA00007572"/>
    </source>
</evidence>
<dbReference type="PANTHER" id="PTHR45674">
    <property type="entry name" value="DNA LIGASE 1/3 FAMILY MEMBER"/>
    <property type="match status" value="1"/>
</dbReference>
<dbReference type="SUPFAM" id="SSF56091">
    <property type="entry name" value="DNA ligase/mRNA capping enzyme, catalytic domain"/>
    <property type="match status" value="1"/>
</dbReference>
<dbReference type="EMBL" id="SMKQ01000291">
    <property type="protein sequence ID" value="TDD32200.1"/>
    <property type="molecule type" value="Genomic_DNA"/>
</dbReference>
<protein>
    <recommendedName>
        <fullName evidence="3">ATP-dependent DNA ligase family profile domain-containing protein</fullName>
    </recommendedName>
</protein>
<evidence type="ECO:0000259" key="3">
    <source>
        <dbReference type="PROSITE" id="PS50160"/>
    </source>
</evidence>
<feature type="domain" description="ATP-dependent DNA ligase family profile" evidence="3">
    <location>
        <begin position="109"/>
        <end position="176"/>
    </location>
</feature>
<keyword evidence="5" id="KW-1185">Reference proteome</keyword>
<proteinExistence type="inferred from homology"/>
<dbReference type="Proteomes" id="UP000295302">
    <property type="component" value="Unassembled WGS sequence"/>
</dbReference>
<evidence type="ECO:0000256" key="2">
    <source>
        <dbReference type="ARBA" id="ARBA00022598"/>
    </source>
</evidence>
<dbReference type="GO" id="GO:0003910">
    <property type="term" value="F:DNA ligase (ATP) activity"/>
    <property type="evidence" value="ECO:0007669"/>
    <property type="project" value="InterPro"/>
</dbReference>
<dbReference type="AlphaFoldDB" id="A0A4R4XMG9"/>
<dbReference type="GO" id="GO:0006281">
    <property type="term" value="P:DNA repair"/>
    <property type="evidence" value="ECO:0007669"/>
    <property type="project" value="InterPro"/>
</dbReference>
<dbReference type="Gene3D" id="3.30.470.30">
    <property type="entry name" value="DNA ligase/mRNA capping enzyme"/>
    <property type="match status" value="1"/>
</dbReference>
<dbReference type="GO" id="GO:0006310">
    <property type="term" value="P:DNA recombination"/>
    <property type="evidence" value="ECO:0007669"/>
    <property type="project" value="InterPro"/>
</dbReference>
<comment type="caution">
    <text evidence="4">The sequence shown here is derived from an EMBL/GenBank/DDBJ whole genome shotgun (WGS) entry which is preliminary data.</text>
</comment>
<keyword evidence="2" id="KW-0436">Ligase</keyword>